<evidence type="ECO:0000313" key="2">
    <source>
        <dbReference type="EMBL" id="TKW55333.1"/>
    </source>
</evidence>
<keyword evidence="3" id="KW-1185">Reference proteome</keyword>
<dbReference type="OrthoDB" id="5230873at2759"/>
<evidence type="ECO:0000313" key="3">
    <source>
        <dbReference type="Proteomes" id="UP000310108"/>
    </source>
</evidence>
<feature type="chain" id="PRO_5020463136" evidence="1">
    <location>
        <begin position="18"/>
        <end position="195"/>
    </location>
</feature>
<feature type="signal peptide" evidence="1">
    <location>
        <begin position="1"/>
        <end position="17"/>
    </location>
</feature>
<proteinExistence type="predicted"/>
<organism evidence="2 3">
    <name type="scientific">Colletotrichum tanaceti</name>
    <dbReference type="NCBI Taxonomy" id="1306861"/>
    <lineage>
        <taxon>Eukaryota</taxon>
        <taxon>Fungi</taxon>
        <taxon>Dikarya</taxon>
        <taxon>Ascomycota</taxon>
        <taxon>Pezizomycotina</taxon>
        <taxon>Sordariomycetes</taxon>
        <taxon>Hypocreomycetidae</taxon>
        <taxon>Glomerellales</taxon>
        <taxon>Glomerellaceae</taxon>
        <taxon>Colletotrichum</taxon>
        <taxon>Colletotrichum destructivum species complex</taxon>
    </lineage>
</organism>
<keyword evidence="1" id="KW-0732">Signal</keyword>
<protein>
    <submittedName>
        <fullName evidence="2">Uncharacterized protein</fullName>
    </submittedName>
</protein>
<comment type="caution">
    <text evidence="2">The sequence shown here is derived from an EMBL/GenBank/DDBJ whole genome shotgun (WGS) entry which is preliminary data.</text>
</comment>
<reference evidence="2 3" key="1">
    <citation type="journal article" date="2019" name="PLoS ONE">
        <title>Comparative genome analysis indicates high evolutionary potential of pathogenicity genes in Colletotrichum tanaceti.</title>
        <authorList>
            <person name="Lelwala R.V."/>
            <person name="Korhonen P.K."/>
            <person name="Young N.D."/>
            <person name="Scott J.B."/>
            <person name="Ades P.A."/>
            <person name="Gasser R.B."/>
            <person name="Taylor P.W.J."/>
        </authorList>
    </citation>
    <scope>NUCLEOTIDE SEQUENCE [LARGE SCALE GENOMIC DNA]</scope>
    <source>
        <strain evidence="2">BRIP57314</strain>
    </source>
</reference>
<dbReference type="EMBL" id="PJEX01000103">
    <property type="protein sequence ID" value="TKW55333.1"/>
    <property type="molecule type" value="Genomic_DNA"/>
</dbReference>
<evidence type="ECO:0000256" key="1">
    <source>
        <dbReference type="SAM" id="SignalP"/>
    </source>
</evidence>
<gene>
    <name evidence="2" type="ORF">CTA1_12765</name>
</gene>
<sequence length="195" mass="20738">MQSIATLLLSLAALAAAAPWEIQPRAAERDDSSPFQIYAYGDTIGGLPVFSAGGDAYIGDYTLFKDPNAAPVIFTPVDGDVWLASPNTTAFTNRTALPNWSKLTFSVPAENSSDHNVGLVGPDKIVSPGRRTSGFMFYGTFIFVQDSAGMASEWYAAPGLVDGVYSLKWAQNGPVTESEISLTLKKTPPSNSPPN</sequence>
<dbReference type="AlphaFoldDB" id="A0A4U6XIH1"/>
<name>A0A4U6XIH1_9PEZI</name>
<dbReference type="Proteomes" id="UP000310108">
    <property type="component" value="Unassembled WGS sequence"/>
</dbReference>
<accession>A0A4U6XIH1</accession>